<organism evidence="1 2">
    <name type="scientific">Pseudomaricurvus hydrocarbonicus</name>
    <dbReference type="NCBI Taxonomy" id="1470433"/>
    <lineage>
        <taxon>Bacteria</taxon>
        <taxon>Pseudomonadati</taxon>
        <taxon>Pseudomonadota</taxon>
        <taxon>Gammaproteobacteria</taxon>
        <taxon>Cellvibrionales</taxon>
        <taxon>Cellvibrionaceae</taxon>
        <taxon>Pseudomaricurvus</taxon>
    </lineage>
</organism>
<name>A0A9E5JUP5_9GAMM</name>
<dbReference type="Proteomes" id="UP000787472">
    <property type="component" value="Unassembled WGS sequence"/>
</dbReference>
<evidence type="ECO:0000313" key="1">
    <source>
        <dbReference type="EMBL" id="NHO66899.1"/>
    </source>
</evidence>
<evidence type="ECO:0000313" key="2">
    <source>
        <dbReference type="Proteomes" id="UP000787472"/>
    </source>
</evidence>
<proteinExistence type="predicted"/>
<sequence length="312" mass="36781">MSRTQLFLGLRRENGQIGYLSESLAIPEFFELIRPKSEVRYDLVDFSPVIEALHSKHDGIAEQSIREKYNSVFNYWQESKTYSKIEIKLPKFESLSQLSNELITSLKFRIDETKKSYSHRRTTKPEDNIRIIKTIENDCNIYIDVLLCFIHAKAALEIESFKKDFVLGRYCTYLEEVISDLYNRVVEFSTWQDRFELDSSSLLYHIAFNENEEINHYTKFLKNFDTSQDLRLQRINASSLKSTHNHQNESVNSIEVEYRTPHWQELEAAKILRDLLYKINSISKLISKLREGNVDWNPSEEGVEELKQLLSD</sequence>
<dbReference type="RefSeq" id="WP_167188569.1">
    <property type="nucleotide sequence ID" value="NZ_JAAONZ010000012.1"/>
</dbReference>
<keyword evidence="2" id="KW-1185">Reference proteome</keyword>
<dbReference type="EMBL" id="JAAONZ010000012">
    <property type="protein sequence ID" value="NHO66899.1"/>
    <property type="molecule type" value="Genomic_DNA"/>
</dbReference>
<reference evidence="1" key="1">
    <citation type="submission" date="2020-03" db="EMBL/GenBank/DDBJ databases">
        <authorList>
            <person name="Guo F."/>
        </authorList>
    </citation>
    <scope>NUCLEOTIDE SEQUENCE</scope>
    <source>
        <strain evidence="1">JCM 30134</strain>
    </source>
</reference>
<comment type="caution">
    <text evidence="1">The sequence shown here is derived from an EMBL/GenBank/DDBJ whole genome shotgun (WGS) entry which is preliminary data.</text>
</comment>
<gene>
    <name evidence="1" type="ORF">G8770_15210</name>
</gene>
<accession>A0A9E5JUP5</accession>
<dbReference type="AlphaFoldDB" id="A0A9E5JUP5"/>
<protein>
    <submittedName>
        <fullName evidence="1">Uncharacterized protein</fullName>
    </submittedName>
</protein>